<reference evidence="2" key="2">
    <citation type="journal article" date="2024" name="Plant">
        <title>Genomic evolution and insights into agronomic trait innovations of Sesamum species.</title>
        <authorList>
            <person name="Miao H."/>
            <person name="Wang L."/>
            <person name="Qu L."/>
            <person name="Liu H."/>
            <person name="Sun Y."/>
            <person name="Le M."/>
            <person name="Wang Q."/>
            <person name="Wei S."/>
            <person name="Zheng Y."/>
            <person name="Lin W."/>
            <person name="Duan Y."/>
            <person name="Cao H."/>
            <person name="Xiong S."/>
            <person name="Wang X."/>
            <person name="Wei L."/>
            <person name="Li C."/>
            <person name="Ma Q."/>
            <person name="Ju M."/>
            <person name="Zhao R."/>
            <person name="Li G."/>
            <person name="Mu C."/>
            <person name="Tian Q."/>
            <person name="Mei H."/>
            <person name="Zhang T."/>
            <person name="Gao T."/>
            <person name="Zhang H."/>
        </authorList>
    </citation>
    <scope>NUCLEOTIDE SEQUENCE</scope>
    <source>
        <strain evidence="2">KEN8</strain>
    </source>
</reference>
<proteinExistence type="predicted"/>
<reference evidence="2" key="1">
    <citation type="submission" date="2020-06" db="EMBL/GenBank/DDBJ databases">
        <authorList>
            <person name="Li T."/>
            <person name="Hu X."/>
            <person name="Zhang T."/>
            <person name="Song X."/>
            <person name="Zhang H."/>
            <person name="Dai N."/>
            <person name="Sheng W."/>
            <person name="Hou X."/>
            <person name="Wei L."/>
        </authorList>
    </citation>
    <scope>NUCLEOTIDE SEQUENCE</scope>
    <source>
        <strain evidence="2">KEN8</strain>
        <tissue evidence="2">Leaf</tissue>
    </source>
</reference>
<evidence type="ECO:0000256" key="1">
    <source>
        <dbReference type="SAM" id="MobiDB-lite"/>
    </source>
</evidence>
<dbReference type="PANTHER" id="PTHR31973">
    <property type="entry name" value="POLYPROTEIN, PUTATIVE-RELATED"/>
    <property type="match status" value="1"/>
</dbReference>
<feature type="compositionally biased region" description="Basic and acidic residues" evidence="1">
    <location>
        <begin position="1"/>
        <end position="14"/>
    </location>
</feature>
<comment type="caution">
    <text evidence="2">The sequence shown here is derived from an EMBL/GenBank/DDBJ whole genome shotgun (WGS) entry which is preliminary data.</text>
</comment>
<dbReference type="PANTHER" id="PTHR31973:SF187">
    <property type="entry name" value="MUTATOR TRANSPOSASE MUDRA PROTEIN"/>
    <property type="match status" value="1"/>
</dbReference>
<name>A0AAW2QZD9_9LAMI</name>
<gene>
    <name evidence="2" type="ORF">Scaly_0995800</name>
</gene>
<feature type="region of interest" description="Disordered" evidence="1">
    <location>
        <begin position="1"/>
        <end position="28"/>
    </location>
</feature>
<accession>A0AAW2QZD9</accession>
<feature type="region of interest" description="Disordered" evidence="1">
    <location>
        <begin position="46"/>
        <end position="67"/>
    </location>
</feature>
<organism evidence="2">
    <name type="scientific">Sesamum calycinum</name>
    <dbReference type="NCBI Taxonomy" id="2727403"/>
    <lineage>
        <taxon>Eukaryota</taxon>
        <taxon>Viridiplantae</taxon>
        <taxon>Streptophyta</taxon>
        <taxon>Embryophyta</taxon>
        <taxon>Tracheophyta</taxon>
        <taxon>Spermatophyta</taxon>
        <taxon>Magnoliopsida</taxon>
        <taxon>eudicotyledons</taxon>
        <taxon>Gunneridae</taxon>
        <taxon>Pentapetalae</taxon>
        <taxon>asterids</taxon>
        <taxon>lamiids</taxon>
        <taxon>Lamiales</taxon>
        <taxon>Pedaliaceae</taxon>
        <taxon>Sesamum</taxon>
    </lineage>
</organism>
<dbReference type="AlphaFoldDB" id="A0AAW2QZD9"/>
<sequence>MGKALVEHDKEKGKAIMNNSGDENNEESDFFERGVDENNMLEYAKSTSEFSSESNIKGSGDDFDSGIESNEENKELSFPVFNTNDIYNPSFEIGKVFSTKKEFQEVVHSHATSFQIREYNPNHQCARTYNVKNVNPAWLNKKYIDAFRADPKKNIKGFRNDAIKRCNVSLFQAYRAKRRAVKEIEGDYDEQYAMLWDYATELRMRNLGSTVIMGLSDGT</sequence>
<feature type="compositionally biased region" description="Polar residues" evidence="1">
    <location>
        <begin position="46"/>
        <end position="57"/>
    </location>
</feature>
<evidence type="ECO:0008006" key="3">
    <source>
        <dbReference type="Google" id="ProtNLM"/>
    </source>
</evidence>
<dbReference type="EMBL" id="JACGWM010000005">
    <property type="protein sequence ID" value="KAL0373142.1"/>
    <property type="molecule type" value="Genomic_DNA"/>
</dbReference>
<protein>
    <recommendedName>
        <fullName evidence="3">Transposase</fullName>
    </recommendedName>
</protein>
<evidence type="ECO:0000313" key="2">
    <source>
        <dbReference type="EMBL" id="KAL0373142.1"/>
    </source>
</evidence>